<dbReference type="Gene3D" id="3.40.190.10">
    <property type="entry name" value="Periplasmic binding protein-like II"/>
    <property type="match status" value="2"/>
</dbReference>
<protein>
    <submittedName>
        <fullName evidence="6">Raffinose/stachyose/melibiose transport system substrate-binding protein</fullName>
    </submittedName>
</protein>
<evidence type="ECO:0000313" key="7">
    <source>
        <dbReference type="Proteomes" id="UP001296943"/>
    </source>
</evidence>
<organism evidence="6 7">
    <name type="scientific">Aquibacillus albus</name>
    <dbReference type="NCBI Taxonomy" id="1168171"/>
    <lineage>
        <taxon>Bacteria</taxon>
        <taxon>Bacillati</taxon>
        <taxon>Bacillota</taxon>
        <taxon>Bacilli</taxon>
        <taxon>Bacillales</taxon>
        <taxon>Bacillaceae</taxon>
        <taxon>Aquibacillus</taxon>
    </lineage>
</organism>
<feature type="compositionally biased region" description="Acidic residues" evidence="4">
    <location>
        <begin position="50"/>
        <end position="61"/>
    </location>
</feature>
<keyword evidence="7" id="KW-1185">Reference proteome</keyword>
<comment type="similarity">
    <text evidence="1">Belongs to the bacterial solute-binding protein 1 family.</text>
</comment>
<dbReference type="SUPFAM" id="SSF53850">
    <property type="entry name" value="Periplasmic binding protein-like II"/>
    <property type="match status" value="1"/>
</dbReference>
<feature type="compositionally biased region" description="Low complexity" evidence="4">
    <location>
        <begin position="37"/>
        <end position="49"/>
    </location>
</feature>
<comment type="caution">
    <text evidence="6">The sequence shown here is derived from an EMBL/GenBank/DDBJ whole genome shotgun (WGS) entry which is preliminary data.</text>
</comment>
<reference evidence="6 7" key="1">
    <citation type="submission" date="2021-01" db="EMBL/GenBank/DDBJ databases">
        <title>Genomic Encyclopedia of Type Strains, Phase IV (KMG-IV): sequencing the most valuable type-strain genomes for metagenomic binning, comparative biology and taxonomic classification.</title>
        <authorList>
            <person name="Goeker M."/>
        </authorList>
    </citation>
    <scope>NUCLEOTIDE SEQUENCE [LARGE SCALE GENOMIC DNA]</scope>
    <source>
        <strain evidence="6 7">DSM 23711</strain>
    </source>
</reference>
<feature type="region of interest" description="Disordered" evidence="4">
    <location>
        <begin position="26"/>
        <end position="61"/>
    </location>
</feature>
<dbReference type="Proteomes" id="UP001296943">
    <property type="component" value="Unassembled WGS sequence"/>
</dbReference>
<evidence type="ECO:0000313" key="6">
    <source>
        <dbReference type="EMBL" id="MBM7570313.1"/>
    </source>
</evidence>
<keyword evidence="3 5" id="KW-0732">Signal</keyword>
<dbReference type="EMBL" id="JAFBDR010000003">
    <property type="protein sequence ID" value="MBM7570313.1"/>
    <property type="molecule type" value="Genomic_DNA"/>
</dbReference>
<sequence>MLKKRQFLVSFMFFVLLFGVVACNSSTETGSDDNSQDTSSEETGSNTETDNSDEENSDGTNEEVTISLWHIETGPSGDAIMQAVERFEEKNPGVTVEVSQQENDPYKSKLSVAMGGGNPPDVFSSWGGGWLEQFVNAGQVKEITNELDTDIYVEAALSAATYDDKVYGAPIGMAVVPVFYNKDIFNEYGIEEPDTFEELKEIIQTLDSNGIIPFTLANQTKWTGSFYLMYLAERIGGPDLFSEAFNRTGRGFDDEAYVEAGHKIQELVELNAFPDGFNGMNYDTGQSRQLLYSGKAGMQIMGNWLVNNVRDEMPEFEEKLDFFLFPAVEGGEGEKNHVVGGVAPVFSVAETSEHPDIAAELVKELASIETSTYMANNAGDISAIKGVTYEDPYTQKISEVLESSEFMQTYYDQTLPPELAQVHLDTTQAIFGLSMTPEEAMAKVEEKAKELLD</sequence>
<proteinExistence type="inferred from homology"/>
<dbReference type="PROSITE" id="PS51257">
    <property type="entry name" value="PROKAR_LIPOPROTEIN"/>
    <property type="match status" value="1"/>
</dbReference>
<name>A0ABS2MWN6_9BACI</name>
<dbReference type="PANTHER" id="PTHR30061">
    <property type="entry name" value="MALTOSE-BINDING PERIPLASMIC PROTEIN"/>
    <property type="match status" value="1"/>
</dbReference>
<keyword evidence="2" id="KW-0813">Transport</keyword>
<gene>
    <name evidence="6" type="ORF">JOC48_000791</name>
</gene>
<dbReference type="Pfam" id="PF01547">
    <property type="entry name" value="SBP_bac_1"/>
    <property type="match status" value="1"/>
</dbReference>
<feature type="signal peptide" evidence="5">
    <location>
        <begin position="1"/>
        <end position="22"/>
    </location>
</feature>
<evidence type="ECO:0000256" key="5">
    <source>
        <dbReference type="SAM" id="SignalP"/>
    </source>
</evidence>
<dbReference type="RefSeq" id="WP_338024228.1">
    <property type="nucleotide sequence ID" value="NZ_JAFBDR010000003.1"/>
</dbReference>
<accession>A0ABS2MWN6</accession>
<dbReference type="PANTHER" id="PTHR30061:SF50">
    <property type="entry name" value="MALTOSE_MALTODEXTRIN-BINDING PERIPLASMIC PROTEIN"/>
    <property type="match status" value="1"/>
</dbReference>
<dbReference type="InterPro" id="IPR006059">
    <property type="entry name" value="SBP"/>
</dbReference>
<evidence type="ECO:0000256" key="1">
    <source>
        <dbReference type="ARBA" id="ARBA00008520"/>
    </source>
</evidence>
<evidence type="ECO:0000256" key="3">
    <source>
        <dbReference type="ARBA" id="ARBA00022729"/>
    </source>
</evidence>
<evidence type="ECO:0000256" key="2">
    <source>
        <dbReference type="ARBA" id="ARBA00022448"/>
    </source>
</evidence>
<evidence type="ECO:0000256" key="4">
    <source>
        <dbReference type="SAM" id="MobiDB-lite"/>
    </source>
</evidence>
<feature type="chain" id="PRO_5046267739" evidence="5">
    <location>
        <begin position="23"/>
        <end position="453"/>
    </location>
</feature>